<dbReference type="Gene3D" id="1.10.150.370">
    <property type="entry name" value="Caenorhabditis elegans Her-1, C-terminal domain"/>
    <property type="match status" value="1"/>
</dbReference>
<comment type="caution">
    <text evidence="2">The sequence shown here is derived from an EMBL/GenBank/DDBJ whole genome shotgun (WGS) entry which is preliminary data.</text>
</comment>
<feature type="chain" id="PRO_5035323230" evidence="1">
    <location>
        <begin position="28"/>
        <end position="183"/>
    </location>
</feature>
<protein>
    <submittedName>
        <fullName evidence="2">Uncharacterized protein</fullName>
    </submittedName>
</protein>
<dbReference type="AlphaFoldDB" id="A0A8J2Q092"/>
<gene>
    <name evidence="2" type="ORF">CJOHNSTONI_LOCUS4974</name>
</gene>
<accession>A0A8J2Q092</accession>
<dbReference type="InterPro" id="IPR043108">
    <property type="entry name" value="Her-1_C"/>
</dbReference>
<feature type="signal peptide" evidence="1">
    <location>
        <begin position="1"/>
        <end position="27"/>
    </location>
</feature>
<proteinExistence type="predicted"/>
<dbReference type="PANTHER" id="PTHR37979:SF1">
    <property type="entry name" value="PROTEIN HER-1"/>
    <property type="match status" value="1"/>
</dbReference>
<dbReference type="EMBL" id="CAKAEH010001337">
    <property type="protein sequence ID" value="CAG9534879.1"/>
    <property type="molecule type" value="Genomic_DNA"/>
</dbReference>
<dbReference type="InterPro" id="IPR015313">
    <property type="entry name" value="Her-1"/>
</dbReference>
<evidence type="ECO:0000313" key="3">
    <source>
        <dbReference type="Proteomes" id="UP000746747"/>
    </source>
</evidence>
<dbReference type="PANTHER" id="PTHR37979">
    <property type="entry name" value="PROTEIN HER-1"/>
    <property type="match status" value="1"/>
</dbReference>
<organism evidence="2 3">
    <name type="scientific">Cercopithifilaria johnstoni</name>
    <dbReference type="NCBI Taxonomy" id="2874296"/>
    <lineage>
        <taxon>Eukaryota</taxon>
        <taxon>Metazoa</taxon>
        <taxon>Ecdysozoa</taxon>
        <taxon>Nematoda</taxon>
        <taxon>Chromadorea</taxon>
        <taxon>Rhabditida</taxon>
        <taxon>Spirurina</taxon>
        <taxon>Spiruromorpha</taxon>
        <taxon>Filarioidea</taxon>
        <taxon>Onchocercidae</taxon>
        <taxon>Cercopithifilaria</taxon>
    </lineage>
</organism>
<reference evidence="2" key="1">
    <citation type="submission" date="2021-09" db="EMBL/GenBank/DDBJ databases">
        <authorList>
            <consortium name="Pathogen Informatics"/>
        </authorList>
    </citation>
    <scope>NUCLEOTIDE SEQUENCE</scope>
</reference>
<dbReference type="Proteomes" id="UP000746747">
    <property type="component" value="Unassembled WGS sequence"/>
</dbReference>
<dbReference type="SUPFAM" id="SSF110014">
    <property type="entry name" value="Her-1"/>
    <property type="match status" value="1"/>
</dbReference>
<dbReference type="OrthoDB" id="5772135at2759"/>
<dbReference type="Pfam" id="PF09232">
    <property type="entry name" value="Caenor_Her-1"/>
    <property type="match status" value="1"/>
</dbReference>
<evidence type="ECO:0000256" key="1">
    <source>
        <dbReference type="SAM" id="SignalP"/>
    </source>
</evidence>
<keyword evidence="1" id="KW-0732">Signal</keyword>
<dbReference type="Gene3D" id="1.10.150.360">
    <property type="match status" value="1"/>
</dbReference>
<dbReference type="InterPro" id="IPR036341">
    <property type="entry name" value="Her-1_sf"/>
</dbReference>
<evidence type="ECO:0000313" key="2">
    <source>
        <dbReference type="EMBL" id="CAG9534879.1"/>
    </source>
</evidence>
<sequence>MEHFLILLSVHTLTILLFGIHYNTCASFPTINEVVAQCCSEEYAECCAESVDFAKPFRCDSMELIEMINVTSCIQKLMHEEDQPMLNLTDIVCCDVFADDDNDEKEHCLKECITVMQIPALRNDKKLKRIEECRGINPLYKCFNRCLEWLHDRNETEALDFEQDCSIKLKMLPGKVYIGPEIK</sequence>
<keyword evidence="3" id="KW-1185">Reference proteome</keyword>
<name>A0A8J2Q092_9BILA</name>